<dbReference type="EMBL" id="LWQS01000030">
    <property type="protein sequence ID" value="OAN48560.1"/>
    <property type="molecule type" value="Genomic_DNA"/>
</dbReference>
<keyword evidence="10" id="KW-1185">Reference proteome</keyword>
<evidence type="ECO:0000256" key="8">
    <source>
        <dbReference type="SAM" id="Phobius"/>
    </source>
</evidence>
<feature type="transmembrane region" description="Helical" evidence="8">
    <location>
        <begin position="41"/>
        <end position="59"/>
    </location>
</feature>
<evidence type="ECO:0000256" key="1">
    <source>
        <dbReference type="ARBA" id="ARBA00004651"/>
    </source>
</evidence>
<organism evidence="9 10">
    <name type="scientific">Chloroflexus islandicus</name>
    <dbReference type="NCBI Taxonomy" id="1707952"/>
    <lineage>
        <taxon>Bacteria</taxon>
        <taxon>Bacillati</taxon>
        <taxon>Chloroflexota</taxon>
        <taxon>Chloroflexia</taxon>
        <taxon>Chloroflexales</taxon>
        <taxon>Chloroflexineae</taxon>
        <taxon>Chloroflexaceae</taxon>
        <taxon>Chloroflexus</taxon>
    </lineage>
</organism>
<keyword evidence="5 8" id="KW-0812">Transmembrane</keyword>
<comment type="subcellular location">
    <subcellularLocation>
        <location evidence="1">Cell membrane</location>
        <topology evidence="1">Multi-pass membrane protein</topology>
    </subcellularLocation>
</comment>
<keyword evidence="3" id="KW-0328">Glycosyltransferase</keyword>
<feature type="transmembrane region" description="Helical" evidence="8">
    <location>
        <begin position="116"/>
        <end position="134"/>
    </location>
</feature>
<feature type="transmembrane region" description="Helical" evidence="8">
    <location>
        <begin position="146"/>
        <end position="166"/>
    </location>
</feature>
<feature type="transmembrane region" description="Helical" evidence="8">
    <location>
        <begin position="208"/>
        <end position="224"/>
    </location>
</feature>
<keyword evidence="4" id="KW-0808">Transferase</keyword>
<evidence type="ECO:0000256" key="3">
    <source>
        <dbReference type="ARBA" id="ARBA00022676"/>
    </source>
</evidence>
<feature type="transmembrane region" description="Helical" evidence="8">
    <location>
        <begin position="256"/>
        <end position="274"/>
    </location>
</feature>
<evidence type="ECO:0008006" key="11">
    <source>
        <dbReference type="Google" id="ProtNLM"/>
    </source>
</evidence>
<evidence type="ECO:0000313" key="10">
    <source>
        <dbReference type="Proteomes" id="UP000078287"/>
    </source>
</evidence>
<name>A0A178MIT2_9CHLR</name>
<reference evidence="9 10" key="1">
    <citation type="submission" date="2016-04" db="EMBL/GenBank/DDBJ databases">
        <title>Chloroflexus islandicus sp. nov., a thermophilic filamentous anoxygenic phototrophic bacterium from geyser Strokkur (Iceland).</title>
        <authorList>
            <person name="Gaisin V.A."/>
            <person name="Kalashnikov A.M."/>
            <person name="Sukhacheva M.V."/>
            <person name="Grouzdev D.S."/>
            <person name="Ivanov T.M."/>
            <person name="Kuznetsov B."/>
            <person name="Gorlenko V.M."/>
        </authorList>
    </citation>
    <scope>NUCLEOTIDE SEQUENCE [LARGE SCALE GENOMIC DNA]</scope>
    <source>
        <strain evidence="10">isl-2</strain>
    </source>
</reference>
<dbReference type="Proteomes" id="UP000078287">
    <property type="component" value="Unassembled WGS sequence"/>
</dbReference>
<sequence length="432" mass="49050">MVLLPIMALFQVFGPSLLLARSLMAALLILSAGAAYLYTTYWYGHRVALLATLLFLIGGPEWLNSVTMGRWVYGEVPALGLFLLGCWQWSQALAGRREALALASGAFALAVLAKDLIAPMIIIALLVLYGASVVRAVDRLSFRDVLWPSLACLMAFIAWSLFQAYASSVHAAISGQQSDLAQLSLSRIVVLSLHNCVQNIKFLRDNDVLLLLPVVVYVAFLRQQSDKPGRLIVPVFVLVWSFWYVFFSIGWPRYAYPIWALSSMLLAVALADLWKWIQRWMATQHFVHQAASIMFIALLFGFMIMWPFQNTIRRLFEPADDTARIMALYIDTYIPPNDRIVSGQWEVHFYGKHLFVPIPDEYYNAKIAAQTRRSFQVSNFRTMHDLNAMYILDGSENRVTEMVSPAELMRDYDIVFATGEYCLYRVRSQRGP</sequence>
<comment type="caution">
    <text evidence="9">The sequence shown here is derived from an EMBL/GenBank/DDBJ whole genome shotgun (WGS) entry which is preliminary data.</text>
</comment>
<evidence type="ECO:0000256" key="6">
    <source>
        <dbReference type="ARBA" id="ARBA00022989"/>
    </source>
</evidence>
<dbReference type="GO" id="GO:0016763">
    <property type="term" value="F:pentosyltransferase activity"/>
    <property type="evidence" value="ECO:0007669"/>
    <property type="project" value="TreeGrafter"/>
</dbReference>
<feature type="transmembrane region" description="Helical" evidence="8">
    <location>
        <begin position="231"/>
        <end position="250"/>
    </location>
</feature>
<evidence type="ECO:0000313" key="9">
    <source>
        <dbReference type="EMBL" id="OAN48560.1"/>
    </source>
</evidence>
<dbReference type="AlphaFoldDB" id="A0A178MIT2"/>
<protein>
    <recommendedName>
        <fullName evidence="11">Glycosyltransferase RgtA/B/C/D-like domain-containing protein</fullName>
    </recommendedName>
</protein>
<keyword evidence="7 8" id="KW-0472">Membrane</keyword>
<dbReference type="InterPro" id="IPR050297">
    <property type="entry name" value="LipidA_mod_glycosyltrf_83"/>
</dbReference>
<evidence type="ECO:0000256" key="2">
    <source>
        <dbReference type="ARBA" id="ARBA00022475"/>
    </source>
</evidence>
<evidence type="ECO:0000256" key="4">
    <source>
        <dbReference type="ARBA" id="ARBA00022679"/>
    </source>
</evidence>
<feature type="transmembrane region" description="Helical" evidence="8">
    <location>
        <begin position="286"/>
        <end position="308"/>
    </location>
</feature>
<dbReference type="PANTHER" id="PTHR33908:SF11">
    <property type="entry name" value="MEMBRANE PROTEIN"/>
    <property type="match status" value="1"/>
</dbReference>
<dbReference type="PANTHER" id="PTHR33908">
    <property type="entry name" value="MANNOSYLTRANSFERASE YKCB-RELATED"/>
    <property type="match status" value="1"/>
</dbReference>
<keyword evidence="2" id="KW-1003">Cell membrane</keyword>
<dbReference type="GO" id="GO:0005886">
    <property type="term" value="C:plasma membrane"/>
    <property type="evidence" value="ECO:0007669"/>
    <property type="project" value="UniProtKB-SubCell"/>
</dbReference>
<evidence type="ECO:0000256" key="7">
    <source>
        <dbReference type="ARBA" id="ARBA00023136"/>
    </source>
</evidence>
<gene>
    <name evidence="9" type="ORF">A6A03_07235</name>
</gene>
<evidence type="ECO:0000256" key="5">
    <source>
        <dbReference type="ARBA" id="ARBA00022692"/>
    </source>
</evidence>
<accession>A0A178MIT2</accession>
<proteinExistence type="predicted"/>
<keyword evidence="6 8" id="KW-1133">Transmembrane helix</keyword>
<dbReference type="GO" id="GO:0009103">
    <property type="term" value="P:lipopolysaccharide biosynthetic process"/>
    <property type="evidence" value="ECO:0007669"/>
    <property type="project" value="UniProtKB-ARBA"/>
</dbReference>